<gene>
    <name evidence="1" type="ORF">AVEN_246786_1</name>
</gene>
<evidence type="ECO:0000313" key="1">
    <source>
        <dbReference type="EMBL" id="GBN84641.1"/>
    </source>
</evidence>
<evidence type="ECO:0000313" key="2">
    <source>
        <dbReference type="Proteomes" id="UP000499080"/>
    </source>
</evidence>
<protein>
    <submittedName>
        <fullName evidence="1">Uncharacterized protein</fullName>
    </submittedName>
</protein>
<dbReference type="Proteomes" id="UP000499080">
    <property type="component" value="Unassembled WGS sequence"/>
</dbReference>
<comment type="caution">
    <text evidence="1">The sequence shown here is derived from an EMBL/GenBank/DDBJ whole genome shotgun (WGS) entry which is preliminary data.</text>
</comment>
<organism evidence="1 2">
    <name type="scientific">Araneus ventricosus</name>
    <name type="common">Orbweaver spider</name>
    <name type="synonym">Epeira ventricosa</name>
    <dbReference type="NCBI Taxonomy" id="182803"/>
    <lineage>
        <taxon>Eukaryota</taxon>
        <taxon>Metazoa</taxon>
        <taxon>Ecdysozoa</taxon>
        <taxon>Arthropoda</taxon>
        <taxon>Chelicerata</taxon>
        <taxon>Arachnida</taxon>
        <taxon>Araneae</taxon>
        <taxon>Araneomorphae</taxon>
        <taxon>Entelegynae</taxon>
        <taxon>Araneoidea</taxon>
        <taxon>Araneidae</taxon>
        <taxon>Araneus</taxon>
    </lineage>
</organism>
<dbReference type="EMBL" id="BGPR01020429">
    <property type="protein sequence ID" value="GBN84641.1"/>
    <property type="molecule type" value="Genomic_DNA"/>
</dbReference>
<dbReference type="AlphaFoldDB" id="A0A4Y2S9P6"/>
<proteinExistence type="predicted"/>
<dbReference type="OrthoDB" id="6141723at2759"/>
<name>A0A4Y2S9P6_ARAVE</name>
<keyword evidence="2" id="KW-1185">Reference proteome</keyword>
<reference evidence="1 2" key="1">
    <citation type="journal article" date="2019" name="Sci. Rep.">
        <title>Orb-weaving spider Araneus ventricosus genome elucidates the spidroin gene catalogue.</title>
        <authorList>
            <person name="Kono N."/>
            <person name="Nakamura H."/>
            <person name="Ohtoshi R."/>
            <person name="Moran D.A.P."/>
            <person name="Shinohara A."/>
            <person name="Yoshida Y."/>
            <person name="Fujiwara M."/>
            <person name="Mori M."/>
            <person name="Tomita M."/>
            <person name="Arakawa K."/>
        </authorList>
    </citation>
    <scope>NUCLEOTIDE SEQUENCE [LARGE SCALE GENOMIC DNA]</scope>
</reference>
<accession>A0A4Y2S9P6</accession>
<sequence length="145" mass="16820">MCTRHTMTGAHSGNFIVLEIKCNNRSNKKIGNRSCSSATTESQSWATSEIRKSDRRGVILQHILDIIMKILRMRIFDGIRSSFRCVRNMENATRKEIDDPAFITECVGKNFAFLKLLPNSLLSIFRTLVFQRNKRELRVTLRNKR</sequence>